<dbReference type="VEuPathDB" id="FungiDB:F4678DRAFT_454447"/>
<dbReference type="EMBL" id="JANPWZ010001519">
    <property type="protein sequence ID" value="KAJ3565189.1"/>
    <property type="molecule type" value="Genomic_DNA"/>
</dbReference>
<dbReference type="Gene3D" id="3.40.630.30">
    <property type="match status" value="1"/>
</dbReference>
<comment type="caution">
    <text evidence="2">The sequence shown here is derived from an EMBL/GenBank/DDBJ whole genome shotgun (WGS) entry which is preliminary data.</text>
</comment>
<proteinExistence type="predicted"/>
<accession>A0A9W8TK91</accession>
<gene>
    <name evidence="2" type="ORF">NPX13_g7593</name>
</gene>
<evidence type="ECO:0000313" key="2">
    <source>
        <dbReference type="EMBL" id="KAJ3565189.1"/>
    </source>
</evidence>
<dbReference type="InterPro" id="IPR052523">
    <property type="entry name" value="Trichothecene_AcTrans"/>
</dbReference>
<dbReference type="PANTHER" id="PTHR42791:SF5">
    <property type="entry name" value="HYPOTHETICAL ACETYLTRANSFERASE (EUROFUNG)"/>
    <property type="match status" value="1"/>
</dbReference>
<keyword evidence="3" id="KW-1185">Reference proteome</keyword>
<evidence type="ECO:0000259" key="1">
    <source>
        <dbReference type="PROSITE" id="PS51186"/>
    </source>
</evidence>
<feature type="domain" description="N-acetyltransferase" evidence="1">
    <location>
        <begin position="3"/>
        <end position="212"/>
    </location>
</feature>
<dbReference type="GO" id="GO:0016747">
    <property type="term" value="F:acyltransferase activity, transferring groups other than amino-acyl groups"/>
    <property type="evidence" value="ECO:0007669"/>
    <property type="project" value="InterPro"/>
</dbReference>
<dbReference type="Pfam" id="PF13508">
    <property type="entry name" value="Acetyltransf_7"/>
    <property type="match status" value="1"/>
</dbReference>
<protein>
    <recommendedName>
        <fullName evidence="1">N-acetyltransferase domain-containing protein</fullName>
    </recommendedName>
</protein>
<sequence length="241" mass="27965">MPLKLQDIDTTIDFPAIARCMIEAYEEPDQPLIQIWFPIHGNGPEAREESIRKAADQLKQWHEEDSTSLWHKIVDEETGRIAGGALWSIYKENPFSNHKPPKAPWFPDDGSREYAEQALMTHVTPRTHYARRAHLYLFIIFTHPDYRRQGVGQQVMEWGKAKADELGLEFFLDATDMGRPLYEANGFIPIQENPNHPHKASPDAKWMELERKIGPFSLCLMWRPVGGKYEEGKTIKPWEEK</sequence>
<dbReference type="InterPro" id="IPR016181">
    <property type="entry name" value="Acyl_CoA_acyltransferase"/>
</dbReference>
<reference evidence="2" key="1">
    <citation type="submission" date="2022-07" db="EMBL/GenBank/DDBJ databases">
        <title>Genome Sequence of Xylaria arbuscula.</title>
        <authorList>
            <person name="Buettner E."/>
        </authorList>
    </citation>
    <scope>NUCLEOTIDE SEQUENCE</scope>
    <source>
        <strain evidence="2">VT107</strain>
    </source>
</reference>
<name>A0A9W8TK91_9PEZI</name>
<organism evidence="2 3">
    <name type="scientific">Xylaria arbuscula</name>
    <dbReference type="NCBI Taxonomy" id="114810"/>
    <lineage>
        <taxon>Eukaryota</taxon>
        <taxon>Fungi</taxon>
        <taxon>Dikarya</taxon>
        <taxon>Ascomycota</taxon>
        <taxon>Pezizomycotina</taxon>
        <taxon>Sordariomycetes</taxon>
        <taxon>Xylariomycetidae</taxon>
        <taxon>Xylariales</taxon>
        <taxon>Xylariaceae</taxon>
        <taxon>Xylaria</taxon>
    </lineage>
</organism>
<evidence type="ECO:0000313" key="3">
    <source>
        <dbReference type="Proteomes" id="UP001148614"/>
    </source>
</evidence>
<dbReference type="PROSITE" id="PS51186">
    <property type="entry name" value="GNAT"/>
    <property type="match status" value="1"/>
</dbReference>
<dbReference type="Proteomes" id="UP001148614">
    <property type="component" value="Unassembled WGS sequence"/>
</dbReference>
<dbReference type="PANTHER" id="PTHR42791">
    <property type="entry name" value="GNAT FAMILY ACETYLTRANSFERASE"/>
    <property type="match status" value="1"/>
</dbReference>
<dbReference type="CDD" id="cd04301">
    <property type="entry name" value="NAT_SF"/>
    <property type="match status" value="1"/>
</dbReference>
<dbReference type="InterPro" id="IPR000182">
    <property type="entry name" value="GNAT_dom"/>
</dbReference>
<dbReference type="AlphaFoldDB" id="A0A9W8TK91"/>
<dbReference type="SUPFAM" id="SSF55729">
    <property type="entry name" value="Acyl-CoA N-acyltransferases (Nat)"/>
    <property type="match status" value="1"/>
</dbReference>